<feature type="region of interest" description="Disordered" evidence="11">
    <location>
        <begin position="715"/>
        <end position="735"/>
    </location>
</feature>
<reference evidence="14 15" key="1">
    <citation type="journal article" date="2023" name="Life. Sci Alliance">
        <title>Evolutionary insights into 3D genome organization and epigenetic landscape of Vigna mungo.</title>
        <authorList>
            <person name="Junaid A."/>
            <person name="Singh B."/>
            <person name="Bhatia S."/>
        </authorList>
    </citation>
    <scope>NUCLEOTIDE SEQUENCE [LARGE SCALE GENOMIC DNA]</scope>
    <source>
        <strain evidence="14">Urdbean</strain>
    </source>
</reference>
<dbReference type="SUPFAM" id="SSF56112">
    <property type="entry name" value="Protein kinase-like (PK-like)"/>
    <property type="match status" value="1"/>
</dbReference>
<dbReference type="InterPro" id="IPR000719">
    <property type="entry name" value="Prot_kinase_dom"/>
</dbReference>
<evidence type="ECO:0000256" key="5">
    <source>
        <dbReference type="ARBA" id="ARBA00022692"/>
    </source>
</evidence>
<keyword evidence="5 12" id="KW-0812">Transmembrane</keyword>
<evidence type="ECO:0000256" key="1">
    <source>
        <dbReference type="ARBA" id="ARBA00004479"/>
    </source>
</evidence>
<comment type="similarity">
    <text evidence="2">Belongs to the RLP family.</text>
</comment>
<evidence type="ECO:0000313" key="14">
    <source>
        <dbReference type="EMBL" id="WVY96643.1"/>
    </source>
</evidence>
<keyword evidence="7" id="KW-0677">Repeat</keyword>
<feature type="compositionally biased region" description="Polar residues" evidence="11">
    <location>
        <begin position="361"/>
        <end position="374"/>
    </location>
</feature>
<dbReference type="GO" id="GO:0005524">
    <property type="term" value="F:ATP binding"/>
    <property type="evidence" value="ECO:0007669"/>
    <property type="project" value="InterPro"/>
</dbReference>
<dbReference type="Pfam" id="PF00560">
    <property type="entry name" value="LRR_1"/>
    <property type="match status" value="5"/>
</dbReference>
<feature type="domain" description="Protein kinase" evidence="13">
    <location>
        <begin position="539"/>
        <end position="844"/>
    </location>
</feature>
<dbReference type="PROSITE" id="PS50011">
    <property type="entry name" value="PROTEIN_KINASE_DOM"/>
    <property type="match status" value="1"/>
</dbReference>
<feature type="compositionally biased region" description="Low complexity" evidence="11">
    <location>
        <begin position="715"/>
        <end position="731"/>
    </location>
</feature>
<dbReference type="SUPFAM" id="SSF52058">
    <property type="entry name" value="L domain-like"/>
    <property type="match status" value="1"/>
</dbReference>
<feature type="region of interest" description="Disordered" evidence="11">
    <location>
        <begin position="438"/>
        <end position="473"/>
    </location>
</feature>
<keyword evidence="6" id="KW-0732">Signal</keyword>
<keyword evidence="15" id="KW-1185">Reference proteome</keyword>
<dbReference type="Pfam" id="PF00069">
    <property type="entry name" value="Pkinase"/>
    <property type="match status" value="1"/>
</dbReference>
<dbReference type="FunFam" id="3.80.10.10:FF:000275">
    <property type="entry name" value="Leucine-rich repeat receptor-like protein kinase"/>
    <property type="match status" value="1"/>
</dbReference>
<evidence type="ECO:0000313" key="15">
    <source>
        <dbReference type="Proteomes" id="UP001374535"/>
    </source>
</evidence>
<evidence type="ECO:0000256" key="11">
    <source>
        <dbReference type="SAM" id="MobiDB-lite"/>
    </source>
</evidence>
<dbReference type="FunFam" id="3.80.10.10:FF:000722">
    <property type="entry name" value="Leucine-rich repeat receptor-like protein kinase"/>
    <property type="match status" value="1"/>
</dbReference>
<dbReference type="EMBL" id="CP144692">
    <property type="protein sequence ID" value="WVY96643.1"/>
    <property type="molecule type" value="Genomic_DNA"/>
</dbReference>
<evidence type="ECO:0000256" key="3">
    <source>
        <dbReference type="ARBA" id="ARBA00022553"/>
    </source>
</evidence>
<keyword evidence="4" id="KW-0433">Leucine-rich repeat</keyword>
<keyword evidence="8 12" id="KW-1133">Transmembrane helix</keyword>
<feature type="compositionally biased region" description="Basic residues" evidence="11">
    <location>
        <begin position="7"/>
        <end position="22"/>
    </location>
</feature>
<keyword evidence="10" id="KW-0325">Glycoprotein</keyword>
<dbReference type="GO" id="GO:0004672">
    <property type="term" value="F:protein kinase activity"/>
    <property type="evidence" value="ECO:0007669"/>
    <property type="project" value="InterPro"/>
</dbReference>
<dbReference type="InterPro" id="IPR032675">
    <property type="entry name" value="LRR_dom_sf"/>
</dbReference>
<evidence type="ECO:0000256" key="10">
    <source>
        <dbReference type="ARBA" id="ARBA00023180"/>
    </source>
</evidence>
<name>A0AAQ3RL65_VIGMU</name>
<organism evidence="14 15">
    <name type="scientific">Vigna mungo</name>
    <name type="common">Black gram</name>
    <name type="synonym">Phaseolus mungo</name>
    <dbReference type="NCBI Taxonomy" id="3915"/>
    <lineage>
        <taxon>Eukaryota</taxon>
        <taxon>Viridiplantae</taxon>
        <taxon>Streptophyta</taxon>
        <taxon>Embryophyta</taxon>
        <taxon>Tracheophyta</taxon>
        <taxon>Spermatophyta</taxon>
        <taxon>Magnoliopsida</taxon>
        <taxon>eudicotyledons</taxon>
        <taxon>Gunneridae</taxon>
        <taxon>Pentapetalae</taxon>
        <taxon>rosids</taxon>
        <taxon>fabids</taxon>
        <taxon>Fabales</taxon>
        <taxon>Fabaceae</taxon>
        <taxon>Papilionoideae</taxon>
        <taxon>50 kb inversion clade</taxon>
        <taxon>NPAAA clade</taxon>
        <taxon>indigoferoid/millettioid clade</taxon>
        <taxon>Phaseoleae</taxon>
        <taxon>Vigna</taxon>
    </lineage>
</organism>
<feature type="compositionally biased region" description="Polar residues" evidence="11">
    <location>
        <begin position="441"/>
        <end position="457"/>
    </location>
</feature>
<evidence type="ECO:0000256" key="12">
    <source>
        <dbReference type="SAM" id="Phobius"/>
    </source>
</evidence>
<evidence type="ECO:0000256" key="8">
    <source>
        <dbReference type="ARBA" id="ARBA00022989"/>
    </source>
</evidence>
<dbReference type="Gene3D" id="3.30.200.20">
    <property type="entry name" value="Phosphorylase Kinase, domain 1"/>
    <property type="match status" value="1"/>
</dbReference>
<dbReference type="InterPro" id="IPR013210">
    <property type="entry name" value="LRR_N_plant-typ"/>
</dbReference>
<comment type="subcellular location">
    <subcellularLocation>
        <location evidence="1">Membrane</location>
        <topology evidence="1">Single-pass type I membrane protein</topology>
    </subcellularLocation>
</comment>
<dbReference type="Gene3D" id="3.80.10.10">
    <property type="entry name" value="Ribonuclease Inhibitor"/>
    <property type="match status" value="2"/>
</dbReference>
<feature type="transmembrane region" description="Helical" evidence="12">
    <location>
        <begin position="410"/>
        <end position="432"/>
    </location>
</feature>
<feature type="region of interest" description="Disordered" evidence="11">
    <location>
        <begin position="1"/>
        <end position="22"/>
    </location>
</feature>
<dbReference type="CDD" id="cd14066">
    <property type="entry name" value="STKc_IRAK"/>
    <property type="match status" value="1"/>
</dbReference>
<dbReference type="Pfam" id="PF08263">
    <property type="entry name" value="LRRNT_2"/>
    <property type="match status" value="1"/>
</dbReference>
<evidence type="ECO:0000259" key="13">
    <source>
        <dbReference type="PROSITE" id="PS50011"/>
    </source>
</evidence>
<proteinExistence type="inferred from homology"/>
<evidence type="ECO:0000256" key="4">
    <source>
        <dbReference type="ARBA" id="ARBA00022614"/>
    </source>
</evidence>
<dbReference type="Gene3D" id="1.10.510.10">
    <property type="entry name" value="Transferase(Phosphotransferase) domain 1"/>
    <property type="match status" value="1"/>
</dbReference>
<dbReference type="InterPro" id="IPR011009">
    <property type="entry name" value="Kinase-like_dom_sf"/>
</dbReference>
<dbReference type="InterPro" id="IPR001611">
    <property type="entry name" value="Leu-rich_rpt"/>
</dbReference>
<feature type="region of interest" description="Disordered" evidence="11">
    <location>
        <begin position="361"/>
        <end position="403"/>
    </location>
</feature>
<accession>A0AAQ3RL65</accession>
<evidence type="ECO:0000256" key="9">
    <source>
        <dbReference type="ARBA" id="ARBA00023136"/>
    </source>
</evidence>
<dbReference type="Proteomes" id="UP001374535">
    <property type="component" value="Chromosome 9"/>
</dbReference>
<dbReference type="GO" id="GO:0016020">
    <property type="term" value="C:membrane"/>
    <property type="evidence" value="ECO:0007669"/>
    <property type="project" value="UniProtKB-SubCell"/>
</dbReference>
<dbReference type="PANTHER" id="PTHR48007">
    <property type="entry name" value="LEUCINE-RICH REPEAT RECEPTOR-LIKE PROTEIN KINASE PXC1"/>
    <property type="match status" value="1"/>
</dbReference>
<dbReference type="PANTHER" id="PTHR48007:SF47">
    <property type="entry name" value="PROTEIN KINASE DOMAIN-CONTAINING PROTEIN"/>
    <property type="match status" value="1"/>
</dbReference>
<feature type="compositionally biased region" description="Basic and acidic residues" evidence="11">
    <location>
        <begin position="458"/>
        <end position="472"/>
    </location>
</feature>
<sequence>MTETKRRWYRTQRRQARNKHNTKKKCTPVLKVPWPHLIVSLRFDKEFHKKLSQYVTSPKEIMNLNFQNLHLLWRLSSFLLLLLQSATSQSVTSLNSDGILLLKFKYSILSDPLSVLESWNYDDATPCSWYGVTCDQIGAPGTPDLFRVTSLTLPNSQLLGSISEDLGLIQYLRHIDLSNNFLNGSLPNTIFNSSQLQVLSLSNNVISGQLNQLVGKLTNLKVLNLSDNAFAGLIPENLTTLPNLTVVSLKSNYFSGSVPTGFKYVELLDLSSNLLNGSLPEDFGGESLRYMNLSYNKISGTIPPTFAKQIPGNSTVDLSFNNLTGPIPESLALLNEKTEFLSGNADLCGKPLKIMCTVPSTESTAPPNVTTSSPAIAAIPKIDSNPSTNTTGTPTSSQNISPSGLKPATIAAIVVGDLAGMALLALVILLVYQQRKKRYSDPNTNSTRDTNAASGNNSEKKYQTVSRQDADAKTVTPSLPCSCLTIKEEETSEATSSDSDRESNTAVDIMAAQNGNLPKQGTLVTVDGETDLELETLLKASAYVLGNSRVSIVYKAVLEDGRAFAVRRIGECGIERRKDFENQVRAIAKLRHPNLVKVRGFCWGRDDKLLICDYVPNGSLATIDHRISGSSPLNLSLEARLKIAKGVARGLVFLHEKKHVHGNVKPGNILLNSEMEAIISDFGLDRLLLNDVTHRANGSARQLMASQRSQQDQAFGSSPFAAMGSSSSGAGHMMPYQAPESLENIKPSHRWDVYSFGMVLLELLTGRVFLEREVEQWNEPGLVEEEQNRVLRMADVAIKSEIEGRENVVVAWFKLGLSCVSHAPQKRPSMKETLQILDKIHAAAPLN</sequence>
<feature type="compositionally biased region" description="Low complexity" evidence="11">
    <location>
        <begin position="384"/>
        <end position="397"/>
    </location>
</feature>
<keyword evidence="9 12" id="KW-0472">Membrane</keyword>
<dbReference type="InterPro" id="IPR046959">
    <property type="entry name" value="PRK1-6/SRF4-like"/>
</dbReference>
<protein>
    <recommendedName>
        <fullName evidence="13">Protein kinase domain-containing protein</fullName>
    </recommendedName>
</protein>
<dbReference type="AlphaFoldDB" id="A0AAQ3RL65"/>
<evidence type="ECO:0000256" key="6">
    <source>
        <dbReference type="ARBA" id="ARBA00022729"/>
    </source>
</evidence>
<evidence type="ECO:0000256" key="2">
    <source>
        <dbReference type="ARBA" id="ARBA00009592"/>
    </source>
</evidence>
<gene>
    <name evidence="14" type="ORF">V8G54_028794</name>
</gene>
<evidence type="ECO:0000256" key="7">
    <source>
        <dbReference type="ARBA" id="ARBA00022737"/>
    </source>
</evidence>
<keyword evidence="3" id="KW-0597">Phosphoprotein</keyword>